<evidence type="ECO:0000313" key="5">
    <source>
        <dbReference type="Proteomes" id="UP000053328"/>
    </source>
</evidence>
<dbReference type="HOGENOM" id="CLU_072626_0_0_1"/>
<dbReference type="VEuPathDB" id="FungiDB:PV08_06920"/>
<evidence type="ECO:0000256" key="2">
    <source>
        <dbReference type="SAM" id="MobiDB-lite"/>
    </source>
</evidence>
<evidence type="ECO:0000256" key="1">
    <source>
        <dbReference type="PIRSR" id="PIRSR605493-1"/>
    </source>
</evidence>
<reference evidence="4 5" key="1">
    <citation type="submission" date="2015-01" db="EMBL/GenBank/DDBJ databases">
        <title>The Genome Sequence of Exophiala spinifera CBS89968.</title>
        <authorList>
            <consortium name="The Broad Institute Genomics Platform"/>
            <person name="Cuomo C."/>
            <person name="de Hoog S."/>
            <person name="Gorbushina A."/>
            <person name="Stielow B."/>
            <person name="Teixiera M."/>
            <person name="Abouelleil A."/>
            <person name="Chapman S.B."/>
            <person name="Priest M."/>
            <person name="Young S.K."/>
            <person name="Wortman J."/>
            <person name="Nusbaum C."/>
            <person name="Birren B."/>
        </authorList>
    </citation>
    <scope>NUCLEOTIDE SEQUENCE [LARGE SCALE GENOMIC DNA]</scope>
    <source>
        <strain evidence="4 5">CBS 89968</strain>
    </source>
</reference>
<dbReference type="SUPFAM" id="SSF89562">
    <property type="entry name" value="RraA-like"/>
    <property type="match status" value="1"/>
</dbReference>
<dbReference type="EMBL" id="KN847496">
    <property type="protein sequence ID" value="KIW14139.1"/>
    <property type="molecule type" value="Genomic_DNA"/>
</dbReference>
<dbReference type="STRING" id="91928.A0A0D2BSD2"/>
<keyword evidence="1" id="KW-0460">Magnesium</keyword>
<name>A0A0D2BSD2_9EURO</name>
<dbReference type="GO" id="GO:0046872">
    <property type="term" value="F:metal ion binding"/>
    <property type="evidence" value="ECO:0007669"/>
    <property type="project" value="UniProtKB-KW"/>
</dbReference>
<dbReference type="GO" id="GO:0047443">
    <property type="term" value="F:4-hydroxy-4-methyl-2-oxoglutarate aldolase activity"/>
    <property type="evidence" value="ECO:0007669"/>
    <property type="project" value="TreeGrafter"/>
</dbReference>
<sequence>MGVPFEALLPYAIMVGMFGITGAGLASIKYYKNDYKRPRYLIDRWDRQMMERDQRLTGKFRGQSDAVEAPLGFEVNSRWKVSDALLKLQKPAAGEVARAGFLADIGKQRTTLQHTSTTSSKVIAPACTLKLVSKNSPPPPPGSAPPAADNTIPKGSHWVDLTEAGSVVVIDQPEGQKCAAVGGIMAQRMKVRGVAACVVGGRVRDMAELKESKLPIFALGKSTVGTNAESTVYARNVPVTITGVTVAPGDIIFCDPLEGVVVIPRDLLDDTLSLMPKLVAADDKVKEAVEKGMTVAEAFKKFRG</sequence>
<dbReference type="InterPro" id="IPR017384">
    <property type="entry name" value="NADH_Ub_cplx-1_asu_su-1"/>
</dbReference>
<keyword evidence="3" id="KW-0812">Transmembrane</keyword>
<keyword evidence="1" id="KW-0479">Metal-binding</keyword>
<dbReference type="OrthoDB" id="1476984at2759"/>
<dbReference type="Gene3D" id="3.50.30.40">
    <property type="entry name" value="Ribonuclease E inhibitor RraA/RraA-like"/>
    <property type="match status" value="1"/>
</dbReference>
<organism evidence="4 5">
    <name type="scientific">Exophiala spinifera</name>
    <dbReference type="NCBI Taxonomy" id="91928"/>
    <lineage>
        <taxon>Eukaryota</taxon>
        <taxon>Fungi</taxon>
        <taxon>Dikarya</taxon>
        <taxon>Ascomycota</taxon>
        <taxon>Pezizomycotina</taxon>
        <taxon>Eurotiomycetes</taxon>
        <taxon>Chaetothyriomycetidae</taxon>
        <taxon>Chaetothyriales</taxon>
        <taxon>Herpotrichiellaceae</taxon>
        <taxon>Exophiala</taxon>
    </lineage>
</organism>
<dbReference type="CDD" id="cd16841">
    <property type="entry name" value="RraA_family"/>
    <property type="match status" value="1"/>
</dbReference>
<accession>A0A0D2BSD2</accession>
<feature type="transmembrane region" description="Helical" evidence="3">
    <location>
        <begin position="12"/>
        <end position="31"/>
    </location>
</feature>
<dbReference type="PANTHER" id="PTHR33254">
    <property type="entry name" value="4-HYDROXY-4-METHYL-2-OXOGLUTARATE ALDOLASE 3-RELATED"/>
    <property type="match status" value="1"/>
</dbReference>
<dbReference type="InterPro" id="IPR005493">
    <property type="entry name" value="RraA/RraA-like"/>
</dbReference>
<feature type="binding site" evidence="1">
    <location>
        <begin position="182"/>
        <end position="185"/>
    </location>
    <ligand>
        <name>substrate</name>
    </ligand>
</feature>
<dbReference type="PANTHER" id="PTHR33254:SF4">
    <property type="entry name" value="4-HYDROXY-4-METHYL-2-OXOGLUTARATE ALDOLASE 3-RELATED"/>
    <property type="match status" value="1"/>
</dbReference>
<comment type="cofactor">
    <cofactor evidence="1">
        <name>Mg(2+)</name>
        <dbReference type="ChEBI" id="CHEBI:18420"/>
    </cofactor>
</comment>
<feature type="binding site" evidence="1">
    <location>
        <position position="205"/>
    </location>
    <ligand>
        <name>Mg(2+)</name>
        <dbReference type="ChEBI" id="CHEBI:18420"/>
    </ligand>
</feature>
<protein>
    <submittedName>
        <fullName evidence="4">Uncharacterized protein</fullName>
    </submittedName>
</protein>
<evidence type="ECO:0000256" key="3">
    <source>
        <dbReference type="SAM" id="Phobius"/>
    </source>
</evidence>
<dbReference type="Pfam" id="PF15879">
    <property type="entry name" value="MWFE"/>
    <property type="match status" value="1"/>
</dbReference>
<dbReference type="Pfam" id="PF03737">
    <property type="entry name" value="RraA-like"/>
    <property type="match status" value="1"/>
</dbReference>
<keyword evidence="3" id="KW-1133">Transmembrane helix</keyword>
<gene>
    <name evidence="4" type="ORF">PV08_06920</name>
</gene>
<dbReference type="GO" id="GO:0008948">
    <property type="term" value="F:oxaloacetate decarboxylase activity"/>
    <property type="evidence" value="ECO:0007669"/>
    <property type="project" value="TreeGrafter"/>
</dbReference>
<dbReference type="AlphaFoldDB" id="A0A0D2BSD2"/>
<feature type="binding site" evidence="1">
    <location>
        <position position="204"/>
    </location>
    <ligand>
        <name>substrate</name>
    </ligand>
</feature>
<dbReference type="RefSeq" id="XP_016234355.1">
    <property type="nucleotide sequence ID" value="XM_016381253.1"/>
</dbReference>
<dbReference type="Proteomes" id="UP000053328">
    <property type="component" value="Unassembled WGS sequence"/>
</dbReference>
<evidence type="ECO:0000313" key="4">
    <source>
        <dbReference type="EMBL" id="KIW14139.1"/>
    </source>
</evidence>
<dbReference type="GeneID" id="27334003"/>
<keyword evidence="5" id="KW-1185">Reference proteome</keyword>
<proteinExistence type="predicted"/>
<dbReference type="InterPro" id="IPR036704">
    <property type="entry name" value="RraA/RraA-like_sf"/>
</dbReference>
<keyword evidence="3" id="KW-0472">Membrane</keyword>
<feature type="region of interest" description="Disordered" evidence="2">
    <location>
        <begin position="131"/>
        <end position="155"/>
    </location>
</feature>